<accession>W7KR84</accession>
<dbReference type="PATRIC" id="fig|1307436.3.peg.4971"/>
<name>W7KR84_CYTFI</name>
<evidence type="ECO:0000313" key="2">
    <source>
        <dbReference type="EMBL" id="EWG08633.1"/>
    </source>
</evidence>
<dbReference type="Proteomes" id="UP000019270">
    <property type="component" value="Unassembled WGS sequence"/>
</dbReference>
<feature type="coiled-coil region" evidence="1">
    <location>
        <begin position="103"/>
        <end position="149"/>
    </location>
</feature>
<dbReference type="RefSeq" id="WP_035333183.1">
    <property type="nucleotide sequence ID" value="NZ_APVL01000034.1"/>
</dbReference>
<reference evidence="2 3" key="2">
    <citation type="journal article" date="2016" name="Sci. Rep.">
        <title>A novel serine protease, Sep1, from Bacillus firmus DS-1 has nematicidal activity and degrades multiple intestinal-associated nematode proteins.</title>
        <authorList>
            <person name="Geng C."/>
            <person name="Nie X."/>
            <person name="Tang Z."/>
            <person name="Zhang Y."/>
            <person name="Lin J."/>
            <person name="Sun M."/>
            <person name="Peng D."/>
        </authorList>
    </citation>
    <scope>NUCLEOTIDE SEQUENCE [LARGE SCALE GENOMIC DNA]</scope>
    <source>
        <strain evidence="2 3">DS1</strain>
    </source>
</reference>
<evidence type="ECO:0000313" key="3">
    <source>
        <dbReference type="Proteomes" id="UP000019270"/>
    </source>
</evidence>
<protein>
    <submittedName>
        <fullName evidence="2">Uncharacterized protein</fullName>
    </submittedName>
</protein>
<reference evidence="3" key="1">
    <citation type="submission" date="2013-03" db="EMBL/GenBank/DDBJ databases">
        <title>Draft genome sequence of Bacillus firmus DS1.</title>
        <authorList>
            <person name="Peng D."/>
            <person name="Zhu L."/>
            <person name="Sun M."/>
        </authorList>
    </citation>
    <scope>NUCLEOTIDE SEQUENCE [LARGE SCALE GENOMIC DNA]</scope>
    <source>
        <strain evidence="3">DS1</strain>
    </source>
</reference>
<evidence type="ECO:0000256" key="1">
    <source>
        <dbReference type="SAM" id="Coils"/>
    </source>
</evidence>
<gene>
    <name evidence="2" type="ORF">PBF_23328</name>
</gene>
<proteinExistence type="predicted"/>
<organism evidence="2 3">
    <name type="scientific">Cytobacillus firmus DS1</name>
    <dbReference type="NCBI Taxonomy" id="1307436"/>
    <lineage>
        <taxon>Bacteria</taxon>
        <taxon>Bacillati</taxon>
        <taxon>Bacillota</taxon>
        <taxon>Bacilli</taxon>
        <taxon>Bacillales</taxon>
        <taxon>Bacillaceae</taxon>
        <taxon>Cytobacillus</taxon>
    </lineage>
</organism>
<comment type="caution">
    <text evidence="2">The sequence shown here is derived from an EMBL/GenBank/DDBJ whole genome shotgun (WGS) entry which is preliminary data.</text>
</comment>
<dbReference type="OrthoDB" id="9812708at2"/>
<sequence length="218" mass="25607">MLQRMSFTISGIYYLSVLAKIKLIYIDEEVRILASGLNLGTLTESDKNQFLPLFNNVRMIEGVCHHIEHIKTYNINTKTIHVIFSEANHEHLKYIAAGMVQHRQQQEAELKSQAEEKRILEESRLRRKQEEKEQRIKEIKERNKNHLQMMLNNKRNPIGSSNNLLEIFLPKQVPQSHRLTHCFDCKRELDSHHDIKCTSCRWLLCPCGACGCTYNLMY</sequence>
<dbReference type="EMBL" id="APVL01000034">
    <property type="protein sequence ID" value="EWG08633.1"/>
    <property type="molecule type" value="Genomic_DNA"/>
</dbReference>
<keyword evidence="1" id="KW-0175">Coiled coil</keyword>
<dbReference type="AlphaFoldDB" id="W7KR84"/>